<evidence type="ECO:0000256" key="6">
    <source>
        <dbReference type="SAM" id="MobiDB-lite"/>
    </source>
</evidence>
<dbReference type="InterPro" id="IPR036028">
    <property type="entry name" value="SH3-like_dom_sf"/>
</dbReference>
<keyword evidence="4" id="KW-0472">Membrane</keyword>
<reference evidence="8 9" key="1">
    <citation type="journal article" date="2013" name="Genome Biol.">
        <title>Genome of Acanthamoeba castellanii highlights extensive lateral gene transfer and early evolution of tyrosine kinase signaling.</title>
        <authorList>
            <person name="Clarke M."/>
            <person name="Lohan A.J."/>
            <person name="Liu B."/>
            <person name="Lagkouvardos I."/>
            <person name="Roy S."/>
            <person name="Zafar N."/>
            <person name="Bertelli C."/>
            <person name="Schilde C."/>
            <person name="Kianianmomeni A."/>
            <person name="Burglin T.R."/>
            <person name="Frech C."/>
            <person name="Turcotte B."/>
            <person name="Kopec K.O."/>
            <person name="Synnott J.M."/>
            <person name="Choo C."/>
            <person name="Paponov I."/>
            <person name="Finkler A."/>
            <person name="Soon Heng Tan C."/>
            <person name="Hutchins A.P."/>
            <person name="Weinmeier T."/>
            <person name="Rattei T."/>
            <person name="Chu J.S."/>
            <person name="Gimenez G."/>
            <person name="Irimia M."/>
            <person name="Rigden D.J."/>
            <person name="Fitzpatrick D.A."/>
            <person name="Lorenzo-Morales J."/>
            <person name="Bateman A."/>
            <person name="Chiu C.H."/>
            <person name="Tang P."/>
            <person name="Hegemann P."/>
            <person name="Fromm H."/>
            <person name="Raoult D."/>
            <person name="Greub G."/>
            <person name="Miranda-Saavedra D."/>
            <person name="Chen N."/>
            <person name="Nash P."/>
            <person name="Ginger M.L."/>
            <person name="Horn M."/>
            <person name="Schaap P."/>
            <person name="Caler L."/>
            <person name="Loftus B."/>
        </authorList>
    </citation>
    <scope>NUCLEOTIDE SEQUENCE [LARGE SCALE GENOMIC DNA]</scope>
    <source>
        <strain evidence="8 9">Neff</strain>
    </source>
</reference>
<dbReference type="VEuPathDB" id="AmoebaDB:ACA1_075500"/>
<organism evidence="8 9">
    <name type="scientific">Acanthamoeba castellanii (strain ATCC 30010 / Neff)</name>
    <dbReference type="NCBI Taxonomy" id="1257118"/>
    <lineage>
        <taxon>Eukaryota</taxon>
        <taxon>Amoebozoa</taxon>
        <taxon>Discosea</taxon>
        <taxon>Longamoebia</taxon>
        <taxon>Centramoebida</taxon>
        <taxon>Acanthamoebidae</taxon>
        <taxon>Acanthamoeba</taxon>
    </lineage>
</organism>
<keyword evidence="3" id="KW-0175">Coiled coil</keyword>
<dbReference type="InterPro" id="IPR050384">
    <property type="entry name" value="Endophilin_SH3RF"/>
</dbReference>
<dbReference type="GeneID" id="14914297"/>
<evidence type="ECO:0000313" key="9">
    <source>
        <dbReference type="Proteomes" id="UP000011083"/>
    </source>
</evidence>
<dbReference type="Pfam" id="PF14604">
    <property type="entry name" value="SH3_9"/>
    <property type="match status" value="1"/>
</dbReference>
<dbReference type="PANTHER" id="PTHR14167:SF81">
    <property type="entry name" value="ENDOPHILIN-A"/>
    <property type="match status" value="1"/>
</dbReference>
<evidence type="ECO:0000313" key="8">
    <source>
        <dbReference type="EMBL" id="ELR13731.1"/>
    </source>
</evidence>
<proteinExistence type="predicted"/>
<comment type="subcellular location">
    <subcellularLocation>
        <location evidence="1">Membrane</location>
        <topology evidence="1">Peripheral membrane protein</topology>
    </subcellularLocation>
</comment>
<dbReference type="PROSITE" id="PS50002">
    <property type="entry name" value="SH3"/>
    <property type="match status" value="1"/>
</dbReference>
<dbReference type="OrthoDB" id="21408at2759"/>
<evidence type="ECO:0000256" key="1">
    <source>
        <dbReference type="ARBA" id="ARBA00004170"/>
    </source>
</evidence>
<sequence>MNENCDEKPWYLAKRQGQVGLVQGVYVEVADAAGDPLFTPRGQPDAKPVGAASSPAAGGGRARVAFEYQAQRDDELDLVFDEVIIVHQRSDSGWWEGELVSTKRRGHFPANYVVDMA</sequence>
<evidence type="ECO:0000256" key="2">
    <source>
        <dbReference type="ARBA" id="ARBA00022443"/>
    </source>
</evidence>
<dbReference type="EMBL" id="KB008081">
    <property type="protein sequence ID" value="ELR13731.1"/>
    <property type="molecule type" value="Genomic_DNA"/>
</dbReference>
<dbReference type="RefSeq" id="XP_004335744.1">
    <property type="nucleotide sequence ID" value="XM_004335696.1"/>
</dbReference>
<feature type="region of interest" description="Disordered" evidence="6">
    <location>
        <begin position="37"/>
        <end position="58"/>
    </location>
</feature>
<dbReference type="CDD" id="cd00174">
    <property type="entry name" value="SH3"/>
    <property type="match status" value="1"/>
</dbReference>
<dbReference type="AlphaFoldDB" id="L8GND5"/>
<keyword evidence="9" id="KW-1185">Reference proteome</keyword>
<accession>L8GND5</accession>
<evidence type="ECO:0000256" key="5">
    <source>
        <dbReference type="PROSITE-ProRule" id="PRU00192"/>
    </source>
</evidence>
<feature type="domain" description="SH3" evidence="7">
    <location>
        <begin position="57"/>
        <end position="117"/>
    </location>
</feature>
<dbReference type="SUPFAM" id="SSF50044">
    <property type="entry name" value="SH3-domain"/>
    <property type="match status" value="1"/>
</dbReference>
<keyword evidence="2 5" id="KW-0728">SH3 domain</keyword>
<evidence type="ECO:0000256" key="4">
    <source>
        <dbReference type="ARBA" id="ARBA00023136"/>
    </source>
</evidence>
<gene>
    <name evidence="8" type="ORF">ACA1_075500</name>
</gene>
<evidence type="ECO:0000256" key="3">
    <source>
        <dbReference type="ARBA" id="ARBA00023054"/>
    </source>
</evidence>
<evidence type="ECO:0000259" key="7">
    <source>
        <dbReference type="PROSITE" id="PS50002"/>
    </source>
</evidence>
<name>L8GND5_ACACF</name>
<dbReference type="PANTHER" id="PTHR14167">
    <property type="entry name" value="SH3 DOMAIN-CONTAINING"/>
    <property type="match status" value="1"/>
</dbReference>
<dbReference type="Proteomes" id="UP000011083">
    <property type="component" value="Unassembled WGS sequence"/>
</dbReference>
<protein>
    <submittedName>
        <fullName evidence="8">SH3 domain containing protein</fullName>
    </submittedName>
</protein>
<dbReference type="SMART" id="SM00326">
    <property type="entry name" value="SH3"/>
    <property type="match status" value="1"/>
</dbReference>
<dbReference type="Gene3D" id="2.30.30.40">
    <property type="entry name" value="SH3 Domains"/>
    <property type="match status" value="1"/>
</dbReference>
<dbReference type="InterPro" id="IPR001452">
    <property type="entry name" value="SH3_domain"/>
</dbReference>
<dbReference type="KEGG" id="acan:ACA1_075500"/>